<evidence type="ECO:0000313" key="6">
    <source>
        <dbReference type="EMBL" id="ENN78122.1"/>
    </source>
</evidence>
<evidence type="ECO:0000256" key="3">
    <source>
        <dbReference type="ARBA" id="ARBA00022692"/>
    </source>
</evidence>
<dbReference type="GO" id="GO:0005886">
    <property type="term" value="C:plasma membrane"/>
    <property type="evidence" value="ECO:0007669"/>
    <property type="project" value="TreeGrafter"/>
</dbReference>
<dbReference type="PRINTS" id="PR00237">
    <property type="entry name" value="GPCRRHODOPSN"/>
</dbReference>
<comment type="subcellular location">
    <subcellularLocation>
        <location evidence="1">Membrane</location>
    </subcellularLocation>
</comment>
<dbReference type="OMA" id="PSYFVFT"/>
<keyword evidence="4" id="KW-1133">Transmembrane helix</keyword>
<keyword evidence="5" id="KW-0472">Membrane</keyword>
<evidence type="ECO:0000256" key="5">
    <source>
        <dbReference type="ARBA" id="ARBA00023136"/>
    </source>
</evidence>
<dbReference type="PROSITE" id="PS50262">
    <property type="entry name" value="G_PROTEIN_RECEP_F1_2"/>
    <property type="match status" value="1"/>
</dbReference>
<dbReference type="OrthoDB" id="5864054at2759"/>
<dbReference type="PANTHER" id="PTHR46273">
    <property type="entry name" value="MYOSUPPRESSIN RECEPTOR 1, ISOFORM B-RELATED"/>
    <property type="match status" value="1"/>
</dbReference>
<evidence type="ECO:0000256" key="1">
    <source>
        <dbReference type="ARBA" id="ARBA00004370"/>
    </source>
</evidence>
<comment type="similarity">
    <text evidence="2">Belongs to the G-protein coupled receptor 1 family.</text>
</comment>
<dbReference type="CDD" id="cd14978">
    <property type="entry name" value="7tmA_FMRFamide_R-like"/>
    <property type="match status" value="1"/>
</dbReference>
<dbReference type="HOGENOM" id="CLU_009579_24_4_1"/>
<dbReference type="InterPro" id="IPR019427">
    <property type="entry name" value="7TM_GPCR_serpentine_rcpt_Srw"/>
</dbReference>
<evidence type="ECO:0000256" key="2">
    <source>
        <dbReference type="ARBA" id="ARBA00010663"/>
    </source>
</evidence>
<dbReference type="EMBL" id="KB740923">
    <property type="protein sequence ID" value="ENN78122.1"/>
    <property type="molecule type" value="Genomic_DNA"/>
</dbReference>
<dbReference type="Pfam" id="PF10324">
    <property type="entry name" value="7TM_GPCR_Srw"/>
    <property type="match status" value="2"/>
</dbReference>
<name>N6UHL2_DENPD</name>
<dbReference type="Gene3D" id="1.20.1070.10">
    <property type="entry name" value="Rhodopsin 7-helix transmembrane proteins"/>
    <property type="match status" value="1"/>
</dbReference>
<dbReference type="InterPro" id="IPR017452">
    <property type="entry name" value="GPCR_Rhodpsn_7TM"/>
</dbReference>
<feature type="non-terminal residue" evidence="6">
    <location>
        <position position="1"/>
    </location>
</feature>
<reference evidence="6" key="1">
    <citation type="journal article" date="2013" name="Genome Biol.">
        <title>Draft genome of the mountain pine beetle, Dendroctonus ponderosae Hopkins, a major forest pest.</title>
        <authorList>
            <person name="Keeling C.I."/>
            <person name="Yuen M.M."/>
            <person name="Liao N.Y."/>
            <person name="Docking T.R."/>
            <person name="Chan S.K."/>
            <person name="Taylor G.A."/>
            <person name="Palmquist D.L."/>
            <person name="Jackman S.D."/>
            <person name="Nguyen A."/>
            <person name="Li M."/>
            <person name="Henderson H."/>
            <person name="Janes J.K."/>
            <person name="Zhao Y."/>
            <person name="Pandoh P."/>
            <person name="Moore R."/>
            <person name="Sperling F.A."/>
            <person name="Huber D.P."/>
            <person name="Birol I."/>
            <person name="Jones S.J."/>
            <person name="Bohlmann J."/>
        </authorList>
    </citation>
    <scope>NUCLEOTIDE SEQUENCE</scope>
</reference>
<dbReference type="AlphaFoldDB" id="N6UHL2"/>
<dbReference type="SUPFAM" id="SSF81321">
    <property type="entry name" value="Family A G protein-coupled receptor-like"/>
    <property type="match status" value="1"/>
</dbReference>
<dbReference type="InterPro" id="IPR053219">
    <property type="entry name" value="GPCR_Dmsr-1"/>
</dbReference>
<keyword evidence="3" id="KW-0812">Transmembrane</keyword>
<dbReference type="GO" id="GO:0008528">
    <property type="term" value="F:G protein-coupled peptide receptor activity"/>
    <property type="evidence" value="ECO:0007669"/>
    <property type="project" value="InterPro"/>
</dbReference>
<evidence type="ECO:0000256" key="4">
    <source>
        <dbReference type="ARBA" id="ARBA00022989"/>
    </source>
</evidence>
<organism evidence="6">
    <name type="scientific">Dendroctonus ponderosae</name>
    <name type="common">Mountain pine beetle</name>
    <dbReference type="NCBI Taxonomy" id="77166"/>
    <lineage>
        <taxon>Eukaryota</taxon>
        <taxon>Metazoa</taxon>
        <taxon>Ecdysozoa</taxon>
        <taxon>Arthropoda</taxon>
        <taxon>Hexapoda</taxon>
        <taxon>Insecta</taxon>
        <taxon>Pterygota</taxon>
        <taxon>Neoptera</taxon>
        <taxon>Endopterygota</taxon>
        <taxon>Coleoptera</taxon>
        <taxon>Polyphaga</taxon>
        <taxon>Cucujiformia</taxon>
        <taxon>Curculionidae</taxon>
        <taxon>Scolytinae</taxon>
        <taxon>Dendroctonus</taxon>
    </lineage>
</organism>
<dbReference type="PANTHER" id="PTHR46273:SF4">
    <property type="entry name" value="AT19640P"/>
    <property type="match status" value="1"/>
</dbReference>
<sequence>MLSSDNNDTVIRLHIRTTLTAQGYNVTNGLVNQVLKIFKKNGQMDPNNTIYLNETEDCGGRLKVFATSYASEYHFYCSVIICVLGIVANCLNIIVLTRKEMAAVPINRILTALAWADMLLMVEYIPFTIYDKVDSEEKALSYRGAVYVLFHIHVTQFLHTTSICLTLTLAIWRFLAIRYPAISISDFVWDTLYNACCRLFRFREKNHVLCSPLRCTVGIAASYVLPFLLCLPQYATFKIESIKIKELGVIYTLYRVGLSDIVENYKPLLKVNFWTYSIFLKLLPCVILIVISLWLIRTLFKAKRGRRVLKSYDSNLLMANEQNAKKQSKYEKRADRTTKMLVAILFLFLLTELPQGLFALVIALKGKELFLTCYQHYGEIMDICAILNGSINFILYCCMNRMFRITFGQLFRSKILKRWTQPTNSDTFTVIFIQIYLLHGEIMDICATLNGSINFILYCCMNRMFCITFRQLFRSKILKRWTQPANSDTFTV</sequence>
<dbReference type="InterPro" id="IPR000276">
    <property type="entry name" value="GPCR_Rhodpsn"/>
</dbReference>
<accession>N6UHL2</accession>
<protein>
    <submittedName>
        <fullName evidence="6">Uncharacterized protein</fullName>
    </submittedName>
</protein>
<gene>
    <name evidence="6" type="ORF">YQE_05276</name>
</gene>
<proteinExistence type="inferred from homology"/>